<dbReference type="InterPro" id="IPR006212">
    <property type="entry name" value="Furin_repeat"/>
</dbReference>
<dbReference type="InterPro" id="IPR000719">
    <property type="entry name" value="Prot_kinase_dom"/>
</dbReference>
<accession>A0ABR1CQG4</accession>
<evidence type="ECO:0000256" key="6">
    <source>
        <dbReference type="ARBA" id="ARBA00022692"/>
    </source>
</evidence>
<evidence type="ECO:0000256" key="7">
    <source>
        <dbReference type="ARBA" id="ARBA00022723"/>
    </source>
</evidence>
<dbReference type="SMART" id="SM00261">
    <property type="entry name" value="FU"/>
    <property type="match status" value="1"/>
</dbReference>
<evidence type="ECO:0000256" key="1">
    <source>
        <dbReference type="ARBA" id="ARBA00004479"/>
    </source>
</evidence>
<evidence type="ECO:0000259" key="25">
    <source>
        <dbReference type="PROSITE" id="PS51379"/>
    </source>
</evidence>
<comment type="subcellular location">
    <subcellularLocation>
        <location evidence="1">Membrane</location>
        <topology evidence="1">Single-pass type I membrane protein</topology>
    </subcellularLocation>
</comment>
<dbReference type="PANTHER" id="PTHR24416">
    <property type="entry name" value="TYROSINE-PROTEIN KINASE RECEPTOR"/>
    <property type="match status" value="1"/>
</dbReference>
<feature type="compositionally biased region" description="Basic and acidic residues" evidence="21">
    <location>
        <begin position="1422"/>
        <end position="1432"/>
    </location>
</feature>
<dbReference type="PROSITE" id="PS00109">
    <property type="entry name" value="PROTEIN_KINASE_TYR"/>
    <property type="match status" value="1"/>
</dbReference>
<protein>
    <recommendedName>
        <fullName evidence="2">receptor protein-tyrosine kinase</fullName>
        <ecNumber evidence="2">2.7.10.1</ecNumber>
    </recommendedName>
</protein>
<evidence type="ECO:0000256" key="16">
    <source>
        <dbReference type="ARBA" id="ARBA00023170"/>
    </source>
</evidence>
<dbReference type="CDD" id="cd00064">
    <property type="entry name" value="FU"/>
    <property type="match status" value="1"/>
</dbReference>
<dbReference type="SUPFAM" id="SSF52058">
    <property type="entry name" value="L domain-like"/>
    <property type="match status" value="2"/>
</dbReference>
<evidence type="ECO:0000256" key="20">
    <source>
        <dbReference type="PROSITE-ProRule" id="PRU10141"/>
    </source>
</evidence>
<dbReference type="InterPro" id="IPR008266">
    <property type="entry name" value="Tyr_kinase_AS"/>
</dbReference>
<dbReference type="PROSITE" id="PS00107">
    <property type="entry name" value="PROTEIN_KINASE_ATP"/>
    <property type="match status" value="1"/>
</dbReference>
<dbReference type="CDD" id="cd05032">
    <property type="entry name" value="PTKc_InsR_like"/>
    <property type="match status" value="1"/>
</dbReference>
<dbReference type="Gene3D" id="2.60.40.10">
    <property type="entry name" value="Immunoglobulins"/>
    <property type="match status" value="3"/>
</dbReference>
<gene>
    <name evidence="26" type="primary">Necator_chrIII.g9420</name>
    <name evidence="26" type="ORF">RB195_008655</name>
</gene>
<keyword evidence="18" id="KW-0464">Manganese</keyword>
<dbReference type="PANTHER" id="PTHR24416:SF525">
    <property type="entry name" value="INSULIN-LIKE RECEPTOR"/>
    <property type="match status" value="1"/>
</dbReference>
<evidence type="ECO:0000256" key="13">
    <source>
        <dbReference type="ARBA" id="ARBA00022989"/>
    </source>
</evidence>
<feature type="domain" description="Protein kinase" evidence="23">
    <location>
        <begin position="1094"/>
        <end position="1368"/>
    </location>
</feature>
<dbReference type="InterPro" id="IPR003961">
    <property type="entry name" value="FN3_dom"/>
</dbReference>
<dbReference type="InterPro" id="IPR009030">
    <property type="entry name" value="Growth_fac_rcpt_cys_sf"/>
</dbReference>
<dbReference type="PROSITE" id="PS50853">
    <property type="entry name" value="FN3"/>
    <property type="match status" value="2"/>
</dbReference>
<evidence type="ECO:0000256" key="12">
    <source>
        <dbReference type="ARBA" id="ARBA00022840"/>
    </source>
</evidence>
<evidence type="ECO:0000256" key="11">
    <source>
        <dbReference type="ARBA" id="ARBA00022777"/>
    </source>
</evidence>
<dbReference type="Pfam" id="PF00757">
    <property type="entry name" value="Furin-like"/>
    <property type="match status" value="1"/>
</dbReference>
<evidence type="ECO:0000256" key="2">
    <source>
        <dbReference type="ARBA" id="ARBA00011902"/>
    </source>
</evidence>
<dbReference type="SMART" id="SM00219">
    <property type="entry name" value="TyrKc"/>
    <property type="match status" value="1"/>
</dbReference>
<keyword evidence="5" id="KW-0165">Cleavage on pair of basic residues</keyword>
<keyword evidence="9" id="KW-0677">Repeat</keyword>
<evidence type="ECO:0000313" key="26">
    <source>
        <dbReference type="EMBL" id="KAK6740320.1"/>
    </source>
</evidence>
<dbReference type="PROSITE" id="PS50011">
    <property type="entry name" value="PROTEIN_KINASE_DOM"/>
    <property type="match status" value="1"/>
</dbReference>
<keyword evidence="27" id="KW-1185">Reference proteome</keyword>
<feature type="compositionally biased region" description="Acidic residues" evidence="21">
    <location>
        <begin position="1434"/>
        <end position="1446"/>
    </location>
</feature>
<keyword evidence="14 22" id="KW-0472">Membrane</keyword>
<evidence type="ECO:0000256" key="5">
    <source>
        <dbReference type="ARBA" id="ARBA00022685"/>
    </source>
</evidence>
<reference evidence="26 27" key="1">
    <citation type="submission" date="2023-08" db="EMBL/GenBank/DDBJ databases">
        <title>A Necator americanus chromosomal reference genome.</title>
        <authorList>
            <person name="Ilik V."/>
            <person name="Petrzelkova K.J."/>
            <person name="Pardy F."/>
            <person name="Fuh T."/>
            <person name="Niatou-Singa F.S."/>
            <person name="Gouil Q."/>
            <person name="Baker L."/>
            <person name="Ritchie M.E."/>
            <person name="Jex A.R."/>
            <person name="Gazzola D."/>
            <person name="Li H."/>
            <person name="Toshio Fujiwara R."/>
            <person name="Zhan B."/>
            <person name="Aroian R.V."/>
            <person name="Pafco B."/>
            <person name="Schwarz E.M."/>
        </authorList>
    </citation>
    <scope>NUCLEOTIDE SEQUENCE [LARGE SCALE GENOMIC DNA]</scope>
    <source>
        <strain evidence="26 27">Aroian</strain>
        <tissue evidence="26">Whole animal</tissue>
    </source>
</reference>
<dbReference type="Gene3D" id="1.10.510.10">
    <property type="entry name" value="Transferase(Phosphotransferase) domain 1"/>
    <property type="match status" value="1"/>
</dbReference>
<evidence type="ECO:0000256" key="3">
    <source>
        <dbReference type="ARBA" id="ARBA00022553"/>
    </source>
</evidence>
<evidence type="ECO:0000259" key="24">
    <source>
        <dbReference type="PROSITE" id="PS50853"/>
    </source>
</evidence>
<keyword evidence="15" id="KW-0829">Tyrosine-protein kinase</keyword>
<dbReference type="InterPro" id="IPR020635">
    <property type="entry name" value="Tyr_kinase_cat_dom"/>
</dbReference>
<evidence type="ECO:0000256" key="19">
    <source>
        <dbReference type="ARBA" id="ARBA00051243"/>
    </source>
</evidence>
<dbReference type="Gene3D" id="3.80.20.20">
    <property type="entry name" value="Receptor L-domain"/>
    <property type="match status" value="2"/>
</dbReference>
<evidence type="ECO:0000256" key="14">
    <source>
        <dbReference type="ARBA" id="ARBA00023136"/>
    </source>
</evidence>
<evidence type="ECO:0000256" key="21">
    <source>
        <dbReference type="SAM" id="MobiDB-lite"/>
    </source>
</evidence>
<dbReference type="PRINTS" id="PR00109">
    <property type="entry name" value="TYRKINASE"/>
</dbReference>
<feature type="domain" description="Fibronectin type-III" evidence="24">
    <location>
        <begin position="678"/>
        <end position="778"/>
    </location>
</feature>
<dbReference type="Gene3D" id="2.10.220.10">
    <property type="entry name" value="Hormone Receptor, Insulin-like Growth Factor Receptor 1, Chain A, domain 2"/>
    <property type="match status" value="1"/>
</dbReference>
<dbReference type="Proteomes" id="UP001303046">
    <property type="component" value="Unassembled WGS sequence"/>
</dbReference>
<dbReference type="InterPro" id="IPR006211">
    <property type="entry name" value="Furin-like_Cys-rich_dom"/>
</dbReference>
<dbReference type="SUPFAM" id="SSF57184">
    <property type="entry name" value="Growth factor receptor domain"/>
    <property type="match status" value="1"/>
</dbReference>
<feature type="region of interest" description="Disordered" evidence="21">
    <location>
        <begin position="829"/>
        <end position="857"/>
    </location>
</feature>
<dbReference type="SUPFAM" id="SSF56112">
    <property type="entry name" value="Protein kinase-like (PK-like)"/>
    <property type="match status" value="1"/>
</dbReference>
<keyword evidence="7" id="KW-0479">Metal-binding</keyword>
<dbReference type="InterPro" id="IPR013783">
    <property type="entry name" value="Ig-like_fold"/>
</dbReference>
<dbReference type="InterPro" id="IPR017441">
    <property type="entry name" value="Protein_kinase_ATP_BS"/>
</dbReference>
<keyword evidence="6 22" id="KW-0812">Transmembrane</keyword>
<keyword evidence="12 20" id="KW-0067">ATP-binding</keyword>
<dbReference type="Pfam" id="PF01030">
    <property type="entry name" value="Recep_L_domain"/>
    <property type="match status" value="2"/>
</dbReference>
<keyword evidence="3" id="KW-0597">Phosphoprotein</keyword>
<dbReference type="InterPro" id="IPR050122">
    <property type="entry name" value="RTK"/>
</dbReference>
<proteinExistence type="predicted"/>
<feature type="binding site" evidence="20">
    <location>
        <position position="1130"/>
    </location>
    <ligand>
        <name>ATP</name>
        <dbReference type="ChEBI" id="CHEBI:30616"/>
    </ligand>
</feature>
<evidence type="ECO:0000259" key="23">
    <source>
        <dbReference type="PROSITE" id="PS50011"/>
    </source>
</evidence>
<dbReference type="InterPro" id="IPR036116">
    <property type="entry name" value="FN3_sf"/>
</dbReference>
<evidence type="ECO:0000256" key="15">
    <source>
        <dbReference type="ARBA" id="ARBA00023137"/>
    </source>
</evidence>
<organism evidence="26 27">
    <name type="scientific">Necator americanus</name>
    <name type="common">Human hookworm</name>
    <dbReference type="NCBI Taxonomy" id="51031"/>
    <lineage>
        <taxon>Eukaryota</taxon>
        <taxon>Metazoa</taxon>
        <taxon>Ecdysozoa</taxon>
        <taxon>Nematoda</taxon>
        <taxon>Chromadorea</taxon>
        <taxon>Rhabditida</taxon>
        <taxon>Rhabditina</taxon>
        <taxon>Rhabditomorpha</taxon>
        <taxon>Strongyloidea</taxon>
        <taxon>Ancylostomatidae</taxon>
        <taxon>Bunostominae</taxon>
        <taxon>Necator</taxon>
    </lineage>
</organism>
<evidence type="ECO:0000256" key="9">
    <source>
        <dbReference type="ARBA" id="ARBA00022737"/>
    </source>
</evidence>
<keyword evidence="17" id="KW-0325">Glycoprotein</keyword>
<keyword evidence="8" id="KW-0732">Signal</keyword>
<dbReference type="EMBL" id="JAVFWL010000003">
    <property type="protein sequence ID" value="KAK6740320.1"/>
    <property type="molecule type" value="Genomic_DNA"/>
</dbReference>
<evidence type="ECO:0000256" key="22">
    <source>
        <dbReference type="SAM" id="Phobius"/>
    </source>
</evidence>
<evidence type="ECO:0000256" key="10">
    <source>
        <dbReference type="ARBA" id="ARBA00022741"/>
    </source>
</evidence>
<sequence length="1446" mass="162866">MMMKRRKVREATLFCGDSKSLLFRYDRRFSCSQRFLNGNMLILISVFVLFLCVEISVALPERRCGTLDIRNHPSHGYKLAGHKSVSTAHVNCSVMEGSMVMSLIQNSNVTEADFPVFHHLREITGSLLIFHVRKLSTLSRVFPSLRIIGGQNLIQHFSLIIYQNEDLTDIGLSKLRLIRNGGVRVAENNKMCYSRYIDWKHLMAGPLNDILVDDAVEIGVGEGKILSCTDDCEVEDESKCRHVSHSRGEQLSCWNKNTCQEDCPYDRINGSVGPGCADSNGAKCHEQCVAGCTVPDDDKACYGCLHYNHDGACVEKCPAHLFTYLNRRCITEAECDAMSALRGGKDVYKPANGVCATLCPEGLEEDPTNKKRCRKCAGECVRKCPGNITVDTMSKAMQLKHCSIIEGYLEVEMRVGMSTVAASQLTDVFGKITTIDGYFVVRLSPSFVNLHMFRSLTRITGRSLYRDKYAMSIFENSNLQKLFPPENRLVINTGSVQFQNNRMLCYFRIKELMAKLGREHEMSEEDQSLSYYSNGDKAICEESSFNLTVVDSAVSQTAFTLRWPALNTSDIDHRKFLGYDILYKEVAWEDPNLSIDDDRSSCQDTDSWYYHFEGVNDNIERINGTGPEYVTAMIGNSHIKPHTLYAAYVTTKMVRHQGARNAVSNIAFVRTRFAVPDPPRLTKAEALGTEEILLEWDPPLQPNGDISHYVVSWRAMDDLHMNQHMGAAVCYDDSSRSLDLSLGIAEGLREPSTTPAPKAVSMLLGENSEGQNSDTCPRHEGCCKCAPKVVSSELDESIESQTEFENAVHNVVFIQNQLARQRRAITATAQPKDVVNGSSTKKDPQPPKKNGSVANLSEPVKNDAITANVTATSYVIRGLKHYTRYFIQITVCQDPTAPETHCSTRRAWQYVRTKPIVDADRVDNSTINVEILNGTSDIRITWMKPVDPNGLVVAYKVKVINTAKQSTPVDQCIPVSSDWSPDVNGAVFEGLNDGDYRVELRTVSLAGISQPTYAEELFQIYTPGFWTVKNILLSLFIFLLFAIIVGIVGYFFVKKYYSQKVKEYATQLISANPEYLSQADVYKPDEWELKRSDLTLECEIGRGTFGKVYRGYGNNVLSKCGDTFGVCAIKTVTETANSAERLHFLLEANVMKSFSAEAFIVKLYGVVSDGQPVLVVMEMMEKGNLRDYLRSRRPGAEENVENLPVPTTAEYYEWAAQIADGMAYLESIRFCHRDLAARNCMVDANNVVKIGDFGMARDIYYHEYYKPNGKRLMPVRWMAPESLRDGTFDMKSDVWSYGIVLYEMITLGQQPYQGLANEEVLSFIGVSRKTLDRPMDCPDFWYDLMVECWRYVPRERPTFRQIVEHLVPLASDQFREASWIYNHPATDYASDAEPNYVPEGHGMRVLNTIEPTDEVEYRMTNRADGAKPRWGEGDSLDTDCEAEDEV</sequence>
<feature type="transmembrane region" description="Helical" evidence="22">
    <location>
        <begin position="1031"/>
        <end position="1053"/>
    </location>
</feature>
<evidence type="ECO:0000256" key="17">
    <source>
        <dbReference type="ARBA" id="ARBA00023180"/>
    </source>
</evidence>
<keyword evidence="4" id="KW-0808">Transferase</keyword>
<dbReference type="PROSITE" id="PS51379">
    <property type="entry name" value="4FE4S_FER_2"/>
    <property type="match status" value="1"/>
</dbReference>
<name>A0ABR1CQG4_NECAM</name>
<dbReference type="SMART" id="SM00060">
    <property type="entry name" value="FN3"/>
    <property type="match status" value="2"/>
</dbReference>
<comment type="caution">
    <text evidence="26">The sequence shown here is derived from an EMBL/GenBank/DDBJ whole genome shotgun (WGS) entry which is preliminary data.</text>
</comment>
<feature type="domain" description="Fibronectin type-III" evidence="24">
    <location>
        <begin position="923"/>
        <end position="1025"/>
    </location>
</feature>
<evidence type="ECO:0000313" key="27">
    <source>
        <dbReference type="Proteomes" id="UP001303046"/>
    </source>
</evidence>
<dbReference type="InterPro" id="IPR036941">
    <property type="entry name" value="Rcpt_L-dom_sf"/>
</dbReference>
<dbReference type="InterPro" id="IPR001245">
    <property type="entry name" value="Ser-Thr/Tyr_kinase_cat_dom"/>
</dbReference>
<comment type="catalytic activity">
    <reaction evidence="19">
        <text>L-tyrosyl-[protein] + ATP = O-phospho-L-tyrosyl-[protein] + ADP + H(+)</text>
        <dbReference type="Rhea" id="RHEA:10596"/>
        <dbReference type="Rhea" id="RHEA-COMP:10136"/>
        <dbReference type="Rhea" id="RHEA-COMP:20101"/>
        <dbReference type="ChEBI" id="CHEBI:15378"/>
        <dbReference type="ChEBI" id="CHEBI:30616"/>
        <dbReference type="ChEBI" id="CHEBI:46858"/>
        <dbReference type="ChEBI" id="CHEBI:61978"/>
        <dbReference type="ChEBI" id="CHEBI:456216"/>
        <dbReference type="EC" id="2.7.10.1"/>
    </reaction>
</comment>
<dbReference type="Pfam" id="PF07714">
    <property type="entry name" value="PK_Tyr_Ser-Thr"/>
    <property type="match status" value="1"/>
</dbReference>
<dbReference type="InterPro" id="IPR000494">
    <property type="entry name" value="Rcpt_L-dom"/>
</dbReference>
<dbReference type="CDD" id="cd00063">
    <property type="entry name" value="FN3"/>
    <property type="match status" value="2"/>
</dbReference>
<dbReference type="Gene3D" id="3.30.200.20">
    <property type="entry name" value="Phosphorylase Kinase, domain 1"/>
    <property type="match status" value="1"/>
</dbReference>
<dbReference type="InterPro" id="IPR011009">
    <property type="entry name" value="Kinase-like_dom_sf"/>
</dbReference>
<keyword evidence="16" id="KW-0675">Receptor</keyword>
<feature type="region of interest" description="Disordered" evidence="21">
    <location>
        <begin position="1422"/>
        <end position="1446"/>
    </location>
</feature>
<evidence type="ECO:0000256" key="8">
    <source>
        <dbReference type="ARBA" id="ARBA00022729"/>
    </source>
</evidence>
<feature type="domain" description="4Fe-4S ferredoxin-type" evidence="25">
    <location>
        <begin position="364"/>
        <end position="393"/>
    </location>
</feature>
<dbReference type="InterPro" id="IPR017896">
    <property type="entry name" value="4Fe4S_Fe-S-bd"/>
</dbReference>
<keyword evidence="13 22" id="KW-1133">Transmembrane helix</keyword>
<keyword evidence="10 20" id="KW-0547">Nucleotide-binding</keyword>
<keyword evidence="11" id="KW-0418">Kinase</keyword>
<dbReference type="SUPFAM" id="SSF49265">
    <property type="entry name" value="Fibronectin type III"/>
    <property type="match status" value="2"/>
</dbReference>
<dbReference type="EC" id="2.7.10.1" evidence="2"/>
<evidence type="ECO:0000256" key="18">
    <source>
        <dbReference type="ARBA" id="ARBA00023211"/>
    </source>
</evidence>
<evidence type="ECO:0000256" key="4">
    <source>
        <dbReference type="ARBA" id="ARBA00022679"/>
    </source>
</evidence>